<dbReference type="InterPro" id="IPR036322">
    <property type="entry name" value="WD40_repeat_dom_sf"/>
</dbReference>
<dbReference type="InterPro" id="IPR020472">
    <property type="entry name" value="WD40_PAC1"/>
</dbReference>
<gene>
    <name evidence="6" type="ORF">GSMUA_185800.1</name>
</gene>
<feature type="compositionally biased region" description="Low complexity" evidence="4">
    <location>
        <begin position="16"/>
        <end position="26"/>
    </location>
</feature>
<dbReference type="Pfam" id="PF00400">
    <property type="entry name" value="WD40"/>
    <property type="match status" value="3"/>
</dbReference>
<dbReference type="PROSITE" id="PS50082">
    <property type="entry name" value="WD_REPEATS_2"/>
    <property type="match status" value="2"/>
</dbReference>
<dbReference type="InterPro" id="IPR019775">
    <property type="entry name" value="WD40_repeat_CS"/>
</dbReference>
<accession>A0A8D7AQ50</accession>
<evidence type="ECO:0000259" key="5">
    <source>
        <dbReference type="PROSITE" id="PS50011"/>
    </source>
</evidence>
<dbReference type="PROSITE" id="PS00678">
    <property type="entry name" value="WD_REPEATS_1"/>
    <property type="match status" value="2"/>
</dbReference>
<evidence type="ECO:0000256" key="3">
    <source>
        <dbReference type="PROSITE-ProRule" id="PRU00221"/>
    </source>
</evidence>
<dbReference type="PROSITE" id="PS50011">
    <property type="entry name" value="PROTEIN_KINASE_DOM"/>
    <property type="match status" value="1"/>
</dbReference>
<dbReference type="InterPro" id="IPR001680">
    <property type="entry name" value="WD40_rpt"/>
</dbReference>
<feature type="region of interest" description="Disordered" evidence="4">
    <location>
        <begin position="1"/>
        <end position="49"/>
    </location>
</feature>
<dbReference type="GO" id="GO:0005524">
    <property type="term" value="F:ATP binding"/>
    <property type="evidence" value="ECO:0007669"/>
    <property type="project" value="InterPro"/>
</dbReference>
<evidence type="ECO:0000256" key="2">
    <source>
        <dbReference type="ARBA" id="ARBA00022737"/>
    </source>
</evidence>
<reference evidence="6" key="1">
    <citation type="submission" date="2021-03" db="EMBL/GenBank/DDBJ databases">
        <authorList>
            <consortium name="Genoscope - CEA"/>
            <person name="William W."/>
        </authorList>
    </citation>
    <scope>NUCLEOTIDE SEQUENCE</scope>
    <source>
        <strain evidence="6">Doubled-haploid Pahang</strain>
    </source>
</reference>
<feature type="repeat" description="WD" evidence="3">
    <location>
        <begin position="613"/>
        <end position="648"/>
    </location>
</feature>
<dbReference type="AlphaFoldDB" id="A0A8D7AQ50"/>
<organism evidence="6">
    <name type="scientific">Musa acuminata subsp. malaccensis</name>
    <name type="common">Wild banana</name>
    <name type="synonym">Musa malaccensis</name>
    <dbReference type="NCBI Taxonomy" id="214687"/>
    <lineage>
        <taxon>Eukaryota</taxon>
        <taxon>Viridiplantae</taxon>
        <taxon>Streptophyta</taxon>
        <taxon>Embryophyta</taxon>
        <taxon>Tracheophyta</taxon>
        <taxon>Spermatophyta</taxon>
        <taxon>Magnoliopsida</taxon>
        <taxon>Liliopsida</taxon>
        <taxon>Zingiberales</taxon>
        <taxon>Musaceae</taxon>
        <taxon>Musa</taxon>
    </lineage>
</organism>
<dbReference type="SUPFAM" id="SSF50978">
    <property type="entry name" value="WD40 repeat-like"/>
    <property type="match status" value="1"/>
</dbReference>
<feature type="compositionally biased region" description="Low complexity" evidence="4">
    <location>
        <begin position="127"/>
        <end position="140"/>
    </location>
</feature>
<feature type="repeat" description="WD" evidence="3">
    <location>
        <begin position="706"/>
        <end position="746"/>
    </location>
</feature>
<dbReference type="InterPro" id="IPR015943">
    <property type="entry name" value="WD40/YVTN_repeat-like_dom_sf"/>
</dbReference>
<evidence type="ECO:0000256" key="1">
    <source>
        <dbReference type="ARBA" id="ARBA00022574"/>
    </source>
</evidence>
<evidence type="ECO:0000256" key="4">
    <source>
        <dbReference type="SAM" id="MobiDB-lite"/>
    </source>
</evidence>
<dbReference type="EMBL" id="HG996468">
    <property type="protein sequence ID" value="CAG1851986.1"/>
    <property type="molecule type" value="Genomic_DNA"/>
</dbReference>
<dbReference type="SMART" id="SM00320">
    <property type="entry name" value="WD40"/>
    <property type="match status" value="7"/>
</dbReference>
<proteinExistence type="predicted"/>
<dbReference type="PANTHER" id="PTHR44218">
    <property type="entry name" value="PROTEIN SPA1-RELATED 2"/>
    <property type="match status" value="1"/>
</dbReference>
<dbReference type="InterPro" id="IPR000719">
    <property type="entry name" value="Prot_kinase_dom"/>
</dbReference>
<feature type="domain" description="Protein kinase" evidence="5">
    <location>
        <begin position="1"/>
        <end position="286"/>
    </location>
</feature>
<dbReference type="PROSITE" id="PS50294">
    <property type="entry name" value="WD_REPEATS_REGION"/>
    <property type="match status" value="2"/>
</dbReference>
<feature type="region of interest" description="Disordered" evidence="4">
    <location>
        <begin position="127"/>
        <end position="162"/>
    </location>
</feature>
<dbReference type="Gene3D" id="1.10.510.10">
    <property type="entry name" value="Transferase(Phosphotransferase) domain 1"/>
    <property type="match status" value="1"/>
</dbReference>
<sequence length="842" mass="93304">MGGSEDASGRNTACVASSGSLRAASRGEGDDGAEEDEEGEEPRRRPICPSAAAGFEAGFGNEREVSLREWLDQPGRAVDLLQCLHIFRQIADAVSAAHAQGVVVGNVRPSCFVMSSLDRVSFIESASCSSSSDSSEDGAGSPDGFGERGATGTPESASEMPAVSACLEEAKERGEGDVGAGDRTAFPLKKILLMESIWYTSPEEATGRSGTFASDIYRLGVLLFELFCTFDSLEEKLITMSNLRHRVLPPQLLLKWPKEASFCLWLLHPQPDTRPKMSEVLHSEFLNQPRDSLEERDAAIKLKEEIEDQELLLDFLLHLQQRKKEIADRLHDTVCFLSADIEEVLHQQSILKKKSYQELDNDEHSAVGTLDKASLHPVMDEHSYSSGSRKRLRPELQNFVPEENVAEGARSETDQQIQENALSKSSRLMKNFKKLEAAYFSARCRQMKPSGKSVTKFFQVTSSGRGSMIRTEGSSVDDKVYRRGNTGETKSEWINPFLDGLRKYLAFSKLKVRADLKHGDLLNSMNLVCSMGFDRDKEFFATAGVNKKIKVFECDTILNGDRDIHYPVTEMTNTSKISCICWNNYIKSHIASSDFEGVVQVWDATRSQVFAEMREHERRVWSVDFSLADPTKLASGSDDGAVKIWNINQAILFLHLAGSVCTVKTKANVCSVHFQPDSAYSLAIGSADHKIYCYDLRNLRIPSCTLADHMKTVSYVKYLDSSTIVSASTDSSLKLWDLSTSISRMIETPLQTFTGHINIKNFVGLSISDGYIATGSETNEVFVYSKAFPMPVLSYKFSIIDPISGKEVDDTSQFISSVCWRGQTSMLLAASSSGNIKFLEMV</sequence>
<protein>
    <submittedName>
        <fullName evidence="6">(wild Malaysian banana) hypothetical protein</fullName>
    </submittedName>
</protein>
<dbReference type="InterPro" id="IPR044630">
    <property type="entry name" value="SPA1/2/3/4"/>
</dbReference>
<dbReference type="InterPro" id="IPR011009">
    <property type="entry name" value="Kinase-like_dom_sf"/>
</dbReference>
<dbReference type="Gene3D" id="2.130.10.10">
    <property type="entry name" value="YVTN repeat-like/Quinoprotein amine dehydrogenase"/>
    <property type="match status" value="1"/>
</dbReference>
<evidence type="ECO:0000313" key="6">
    <source>
        <dbReference type="EMBL" id="CAG1851986.1"/>
    </source>
</evidence>
<keyword evidence="1 3" id="KW-0853">WD repeat</keyword>
<keyword evidence="2" id="KW-0677">Repeat</keyword>
<dbReference type="PRINTS" id="PR00320">
    <property type="entry name" value="GPROTEINBRPT"/>
</dbReference>
<dbReference type="PANTHER" id="PTHR44218:SF1">
    <property type="entry name" value="PROTEIN SPA1-RELATED 3"/>
    <property type="match status" value="1"/>
</dbReference>
<name>A0A8D7AQ50_MUSAM</name>
<feature type="compositionally biased region" description="Acidic residues" evidence="4">
    <location>
        <begin position="30"/>
        <end position="40"/>
    </location>
</feature>
<dbReference type="SUPFAM" id="SSF56112">
    <property type="entry name" value="Protein kinase-like (PK-like)"/>
    <property type="match status" value="1"/>
</dbReference>
<dbReference type="GO" id="GO:0004672">
    <property type="term" value="F:protein kinase activity"/>
    <property type="evidence" value="ECO:0007669"/>
    <property type="project" value="InterPro"/>
</dbReference>
<dbReference type="GO" id="GO:0009640">
    <property type="term" value="P:photomorphogenesis"/>
    <property type="evidence" value="ECO:0007669"/>
    <property type="project" value="InterPro"/>
</dbReference>